<evidence type="ECO:0000313" key="8">
    <source>
        <dbReference type="Proteomes" id="UP000247810"/>
    </source>
</evidence>
<keyword evidence="3" id="KW-0032">Aminotransferase</keyword>
<dbReference type="GO" id="GO:0047536">
    <property type="term" value="F:2-aminoadipate transaminase activity"/>
    <property type="evidence" value="ECO:0007669"/>
    <property type="project" value="TreeGrafter"/>
</dbReference>
<evidence type="ECO:0000256" key="5">
    <source>
        <dbReference type="ARBA" id="ARBA00022898"/>
    </source>
</evidence>
<dbReference type="Proteomes" id="UP000247810">
    <property type="component" value="Unassembled WGS sequence"/>
</dbReference>
<dbReference type="SUPFAM" id="SSF53383">
    <property type="entry name" value="PLP-dependent transferases"/>
    <property type="match status" value="1"/>
</dbReference>
<sequence length="271" mass="30125">MSQLQATATTQPQPQTATKSTNDYNLSHALNYGHAAGSPALLRFITEHIELVHNPPTPQPHSQSHGEPSYLSLDPSGRTIRLDSTSKILAPGLRAGWITAPAPIITKFLAYQENTTVAVSGPSQLMLYHLLDQTWGHQGFFTWLEYLSERYRVRPGVLVRVCERYLPREVCAWVVPECGMFVWVQVGWGGISFFEAAGGEVRRWILDVEERVVDGALRGVQVTKGSLFCVEGGRGDEELHFRMTFAVETEGGLVEGVRRFAEALREEFALG</sequence>
<feature type="compositionally biased region" description="Low complexity" evidence="6">
    <location>
        <begin position="1"/>
        <end position="18"/>
    </location>
</feature>
<reference evidence="7 8" key="1">
    <citation type="submission" date="2018-02" db="EMBL/GenBank/DDBJ databases">
        <title>The genomes of Aspergillus section Nigri reveals drivers in fungal speciation.</title>
        <authorList>
            <consortium name="DOE Joint Genome Institute"/>
            <person name="Vesth T.C."/>
            <person name="Nybo J."/>
            <person name="Theobald S."/>
            <person name="Brandl J."/>
            <person name="Frisvad J.C."/>
            <person name="Nielsen K.F."/>
            <person name="Lyhne E.K."/>
            <person name="Kogle M.E."/>
            <person name="Kuo A."/>
            <person name="Riley R."/>
            <person name="Clum A."/>
            <person name="Nolan M."/>
            <person name="Lipzen A."/>
            <person name="Salamov A."/>
            <person name="Henrissat B."/>
            <person name="Wiebenga A."/>
            <person name="De vries R.P."/>
            <person name="Grigoriev I.V."/>
            <person name="Mortensen U.H."/>
            <person name="Andersen M.R."/>
            <person name="Baker S.E."/>
        </authorList>
    </citation>
    <scope>NUCLEOTIDE SEQUENCE [LARGE SCALE GENOMIC DNA]</scope>
    <source>
        <strain evidence="7 8">CBS 707.79</strain>
    </source>
</reference>
<dbReference type="GO" id="GO:0008793">
    <property type="term" value="F:aromatic-amino-acid transaminase activity"/>
    <property type="evidence" value="ECO:0007669"/>
    <property type="project" value="TreeGrafter"/>
</dbReference>
<evidence type="ECO:0000256" key="1">
    <source>
        <dbReference type="ARBA" id="ARBA00001933"/>
    </source>
</evidence>
<proteinExistence type="inferred from homology"/>
<organism evidence="7 8">
    <name type="scientific">Aspergillus ellipticus CBS 707.79</name>
    <dbReference type="NCBI Taxonomy" id="1448320"/>
    <lineage>
        <taxon>Eukaryota</taxon>
        <taxon>Fungi</taxon>
        <taxon>Dikarya</taxon>
        <taxon>Ascomycota</taxon>
        <taxon>Pezizomycotina</taxon>
        <taxon>Eurotiomycetes</taxon>
        <taxon>Eurotiomycetidae</taxon>
        <taxon>Eurotiales</taxon>
        <taxon>Aspergillaceae</taxon>
        <taxon>Aspergillus</taxon>
        <taxon>Aspergillus subgen. Circumdati</taxon>
    </lineage>
</organism>
<evidence type="ECO:0000256" key="6">
    <source>
        <dbReference type="SAM" id="MobiDB-lite"/>
    </source>
</evidence>
<keyword evidence="4 7" id="KW-0808">Transferase</keyword>
<dbReference type="GO" id="GO:0019878">
    <property type="term" value="P:lysine biosynthetic process via aminoadipic acid"/>
    <property type="evidence" value="ECO:0007669"/>
    <property type="project" value="TreeGrafter"/>
</dbReference>
<dbReference type="GO" id="GO:0006571">
    <property type="term" value="P:tyrosine biosynthetic process"/>
    <property type="evidence" value="ECO:0007669"/>
    <property type="project" value="TreeGrafter"/>
</dbReference>
<dbReference type="PANTHER" id="PTHR42790">
    <property type="entry name" value="AMINOTRANSFERASE"/>
    <property type="match status" value="1"/>
</dbReference>
<dbReference type="GO" id="GO:0009074">
    <property type="term" value="P:aromatic amino acid family catabolic process"/>
    <property type="evidence" value="ECO:0007669"/>
    <property type="project" value="TreeGrafter"/>
</dbReference>
<dbReference type="STRING" id="1448320.A0A319DL42"/>
<dbReference type="Gene3D" id="3.40.640.10">
    <property type="entry name" value="Type I PLP-dependent aspartate aminotransferase-like (Major domain)"/>
    <property type="match status" value="2"/>
</dbReference>
<name>A0A319DL42_9EURO</name>
<comment type="cofactor">
    <cofactor evidence="1">
        <name>pyridoxal 5'-phosphate</name>
        <dbReference type="ChEBI" id="CHEBI:597326"/>
    </cofactor>
</comment>
<dbReference type="InterPro" id="IPR015424">
    <property type="entry name" value="PyrdxlP-dep_Trfase"/>
</dbReference>
<dbReference type="OrthoDB" id="691673at2759"/>
<evidence type="ECO:0000313" key="7">
    <source>
        <dbReference type="EMBL" id="PYH98275.1"/>
    </source>
</evidence>
<feature type="region of interest" description="Disordered" evidence="6">
    <location>
        <begin position="52"/>
        <end position="75"/>
    </location>
</feature>
<dbReference type="InterPro" id="IPR015421">
    <property type="entry name" value="PyrdxlP-dep_Trfase_major"/>
</dbReference>
<feature type="region of interest" description="Disordered" evidence="6">
    <location>
        <begin position="1"/>
        <end position="21"/>
    </location>
</feature>
<accession>A0A319DL42</accession>
<evidence type="ECO:0000256" key="3">
    <source>
        <dbReference type="ARBA" id="ARBA00022576"/>
    </source>
</evidence>
<dbReference type="InterPro" id="IPR050859">
    <property type="entry name" value="Class-I_PLP-dep_aminotransf"/>
</dbReference>
<gene>
    <name evidence="7" type="ORF">BO71DRAFT_316747</name>
</gene>
<keyword evidence="8" id="KW-1185">Reference proteome</keyword>
<dbReference type="EMBL" id="KZ825813">
    <property type="protein sequence ID" value="PYH98275.1"/>
    <property type="molecule type" value="Genomic_DNA"/>
</dbReference>
<evidence type="ECO:0000256" key="2">
    <source>
        <dbReference type="ARBA" id="ARBA00007441"/>
    </source>
</evidence>
<comment type="similarity">
    <text evidence="2">Belongs to the class-I pyridoxal-phosphate-dependent aminotransferase family.</text>
</comment>
<dbReference type="VEuPathDB" id="FungiDB:BO71DRAFT_316747"/>
<protein>
    <submittedName>
        <fullName evidence="7">PLP-dependent transferase</fullName>
    </submittedName>
</protein>
<dbReference type="AlphaFoldDB" id="A0A319DL42"/>
<keyword evidence="5" id="KW-0663">Pyridoxal phosphate</keyword>
<evidence type="ECO:0000256" key="4">
    <source>
        <dbReference type="ARBA" id="ARBA00022679"/>
    </source>
</evidence>
<dbReference type="PANTHER" id="PTHR42790:SF21">
    <property type="entry name" value="AROMATIC_AMINOADIPATE AMINOTRANSFERASE 1"/>
    <property type="match status" value="1"/>
</dbReference>